<organism evidence="1 2">
    <name type="scientific">Racocetra persica</name>
    <dbReference type="NCBI Taxonomy" id="160502"/>
    <lineage>
        <taxon>Eukaryota</taxon>
        <taxon>Fungi</taxon>
        <taxon>Fungi incertae sedis</taxon>
        <taxon>Mucoromycota</taxon>
        <taxon>Glomeromycotina</taxon>
        <taxon>Glomeromycetes</taxon>
        <taxon>Diversisporales</taxon>
        <taxon>Gigasporaceae</taxon>
        <taxon>Racocetra</taxon>
    </lineage>
</organism>
<comment type="caution">
    <text evidence="1">The sequence shown here is derived from an EMBL/GenBank/DDBJ whole genome shotgun (WGS) entry which is preliminary data.</text>
</comment>
<proteinExistence type="predicted"/>
<feature type="non-terminal residue" evidence="1">
    <location>
        <position position="1"/>
    </location>
</feature>
<name>A0ACA9SIJ1_9GLOM</name>
<reference evidence="1" key="1">
    <citation type="submission" date="2021-06" db="EMBL/GenBank/DDBJ databases">
        <authorList>
            <person name="Kallberg Y."/>
            <person name="Tangrot J."/>
            <person name="Rosling A."/>
        </authorList>
    </citation>
    <scope>NUCLEOTIDE SEQUENCE</scope>
    <source>
        <strain evidence="1">MA461A</strain>
    </source>
</reference>
<keyword evidence="2" id="KW-1185">Reference proteome</keyword>
<evidence type="ECO:0000313" key="2">
    <source>
        <dbReference type="Proteomes" id="UP000789920"/>
    </source>
</evidence>
<evidence type="ECO:0000313" key="1">
    <source>
        <dbReference type="EMBL" id="CAG8837855.1"/>
    </source>
</evidence>
<accession>A0ACA9SIJ1</accession>
<gene>
    <name evidence="1" type="ORF">RPERSI_LOCUS30455</name>
</gene>
<dbReference type="Proteomes" id="UP000789920">
    <property type="component" value="Unassembled WGS sequence"/>
</dbReference>
<sequence>LPYFSAMNNNDRTLVEDINEDPVIDEGNNNDQALGEDIPPLIRKKIIAVFSGLLAFNINHIIGA</sequence>
<protein>
    <submittedName>
        <fullName evidence="1">7667_t:CDS:1</fullName>
    </submittedName>
</protein>
<feature type="non-terminal residue" evidence="1">
    <location>
        <position position="64"/>
    </location>
</feature>
<dbReference type="EMBL" id="CAJVQC010118831">
    <property type="protein sequence ID" value="CAG8837855.1"/>
    <property type="molecule type" value="Genomic_DNA"/>
</dbReference>